<evidence type="ECO:0000256" key="1">
    <source>
        <dbReference type="ARBA" id="ARBA00001936"/>
    </source>
</evidence>
<evidence type="ECO:0000256" key="7">
    <source>
        <dbReference type="ARBA" id="ARBA00023235"/>
    </source>
</evidence>
<evidence type="ECO:0000256" key="8">
    <source>
        <dbReference type="PIRSR" id="PIRSR613370-1"/>
    </source>
</evidence>
<protein>
    <submittedName>
        <fullName evidence="10">Muconate cycloisomerase 1</fullName>
        <ecNumber evidence="10">5.5.1.1</ecNumber>
    </submittedName>
</protein>
<name>A0A132C0W2_9RHOB</name>
<dbReference type="PROSITE" id="PS00908">
    <property type="entry name" value="MR_MLE_1"/>
    <property type="match status" value="1"/>
</dbReference>
<dbReference type="InterPro" id="IPR029065">
    <property type="entry name" value="Enolase_C-like"/>
</dbReference>
<dbReference type="PANTHER" id="PTHR48073:SF2">
    <property type="entry name" value="O-SUCCINYLBENZOATE SYNTHASE"/>
    <property type="match status" value="1"/>
</dbReference>
<comment type="similarity">
    <text evidence="3">Belongs to the mandelate racemase/muconate lactonizing enzyme family.</text>
</comment>
<evidence type="ECO:0000256" key="4">
    <source>
        <dbReference type="ARBA" id="ARBA00022723"/>
    </source>
</evidence>
<evidence type="ECO:0000259" key="9">
    <source>
        <dbReference type="SMART" id="SM00922"/>
    </source>
</evidence>
<dbReference type="GO" id="GO:0018850">
    <property type="term" value="F:chloromuconate cycloisomerase activity"/>
    <property type="evidence" value="ECO:0007669"/>
    <property type="project" value="InterPro"/>
</dbReference>
<dbReference type="GO" id="GO:0000287">
    <property type="term" value="F:magnesium ion binding"/>
    <property type="evidence" value="ECO:0007669"/>
    <property type="project" value="UniProtKB-ARBA"/>
</dbReference>
<dbReference type="InterPro" id="IPR036849">
    <property type="entry name" value="Enolase-like_C_sf"/>
</dbReference>
<dbReference type="SMART" id="SM00922">
    <property type="entry name" value="MR_MLE"/>
    <property type="match status" value="1"/>
</dbReference>
<dbReference type="GO" id="GO:0016854">
    <property type="term" value="F:racemase and epimerase activity"/>
    <property type="evidence" value="ECO:0007669"/>
    <property type="project" value="UniProtKB-ARBA"/>
</dbReference>
<comment type="caution">
    <text evidence="10">The sequence shown here is derived from an EMBL/GenBank/DDBJ whole genome shotgun (WGS) entry which is preliminary data.</text>
</comment>
<dbReference type="InterPro" id="IPR013342">
    <property type="entry name" value="Mandelate_racemase_C"/>
</dbReference>
<dbReference type="InterPro" id="IPR013341">
    <property type="entry name" value="Mandelate_racemase_N_dom"/>
</dbReference>
<organism evidence="10 11">
    <name type="scientific">Tritonibacter horizontis</name>
    <dbReference type="NCBI Taxonomy" id="1768241"/>
    <lineage>
        <taxon>Bacteria</taxon>
        <taxon>Pseudomonadati</taxon>
        <taxon>Pseudomonadota</taxon>
        <taxon>Alphaproteobacteria</taxon>
        <taxon>Rhodobacterales</taxon>
        <taxon>Paracoccaceae</taxon>
        <taxon>Tritonibacter</taxon>
    </lineage>
</organism>
<evidence type="ECO:0000313" key="10">
    <source>
        <dbReference type="EMBL" id="KUP94209.1"/>
    </source>
</evidence>
<dbReference type="SUPFAM" id="SSF54826">
    <property type="entry name" value="Enolase N-terminal domain-like"/>
    <property type="match status" value="1"/>
</dbReference>
<evidence type="ECO:0000256" key="3">
    <source>
        <dbReference type="ARBA" id="ARBA00008031"/>
    </source>
</evidence>
<dbReference type="GO" id="GO:0030145">
    <property type="term" value="F:manganese ion binding"/>
    <property type="evidence" value="ECO:0007669"/>
    <property type="project" value="InterPro"/>
</dbReference>
<keyword evidence="6" id="KW-0464">Manganese</keyword>
<dbReference type="InterPro" id="IPR013370">
    <property type="entry name" value="Chloromuconate_cycloisomerase"/>
</dbReference>
<dbReference type="OrthoDB" id="9775913at2"/>
<comment type="pathway">
    <text evidence="2">Aromatic compound metabolism.</text>
</comment>
<evidence type="ECO:0000256" key="5">
    <source>
        <dbReference type="ARBA" id="ARBA00022797"/>
    </source>
</evidence>
<evidence type="ECO:0000256" key="2">
    <source>
        <dbReference type="ARBA" id="ARBA00005211"/>
    </source>
</evidence>
<keyword evidence="4" id="KW-0479">Metal-binding</keyword>
<dbReference type="SFLD" id="SFLDS00001">
    <property type="entry name" value="Enolase"/>
    <property type="match status" value="1"/>
</dbReference>
<dbReference type="NCBIfam" id="TIGR02534">
    <property type="entry name" value="mucon_cyclo"/>
    <property type="match status" value="1"/>
</dbReference>
<dbReference type="GO" id="GO:0009063">
    <property type="term" value="P:amino acid catabolic process"/>
    <property type="evidence" value="ECO:0007669"/>
    <property type="project" value="InterPro"/>
</dbReference>
<comment type="cofactor">
    <cofactor evidence="1">
        <name>Mn(2+)</name>
        <dbReference type="ChEBI" id="CHEBI:29035"/>
    </cofactor>
</comment>
<reference evidence="10 11" key="1">
    <citation type="submission" date="2015-12" db="EMBL/GenBank/DDBJ databases">
        <title>Genome sequence of the marine Rhodobacteraceae strain O3.65, Candidatus Tritonibacter horizontis.</title>
        <authorList>
            <person name="Poehlein A."/>
            <person name="Giebel H.A."/>
            <person name="Voget S."/>
            <person name="Brinkhoff T."/>
        </authorList>
    </citation>
    <scope>NUCLEOTIDE SEQUENCE [LARGE SCALE GENOMIC DNA]</scope>
    <source>
        <strain evidence="10 11">O3.65</strain>
    </source>
</reference>
<dbReference type="Pfam" id="PF02746">
    <property type="entry name" value="MR_MLE_N"/>
    <property type="match status" value="1"/>
</dbReference>
<feature type="active site" description="Proton acceptor" evidence="8">
    <location>
        <position position="169"/>
    </location>
</feature>
<sequence length="391" mass="41316">MSEFCIESLTVTRINVPLIKPISMAFGAVSTAHILLVRIRDSDGVKGVGEATLLGGPHWNEESAESALAIIETYLAPAIKGVKFSGIEALSNRLVSLVRRNSLARSAVEKAAFDLIGRRLGVPISDLLGGRCRQEIPVAWTLSNGGAEREISDGEEAIEKRAHACFKLKFGHADPSDDIARASKIIDHFSGRARVIADVNQGWDEVTAARAFPALQEAGLLAIEQPLPAENLEGIARLRHGLGFDVIADEAATGPEATFKLAAALAASAVSLKPSRDGGLLATKRTAAIADAAGMKLYGGGMIETSVGTAASAHVYATVPKLTFGCELFGPLKLVEDIVQDSVKIKGGALKVPESPGLGVEIDEEKIARLVTGEPITRVYLAPFDQSENRV</sequence>
<dbReference type="Gene3D" id="3.20.20.120">
    <property type="entry name" value="Enolase-like C-terminal domain"/>
    <property type="match status" value="1"/>
</dbReference>
<dbReference type="PANTHER" id="PTHR48073">
    <property type="entry name" value="O-SUCCINYLBENZOATE SYNTHASE-RELATED"/>
    <property type="match status" value="1"/>
</dbReference>
<dbReference type="EMBL" id="LPUY01000025">
    <property type="protein sequence ID" value="KUP94209.1"/>
    <property type="molecule type" value="Genomic_DNA"/>
</dbReference>
<dbReference type="SFLD" id="SFLDG00180">
    <property type="entry name" value="muconate_cycloisomerase"/>
    <property type="match status" value="1"/>
</dbReference>
<dbReference type="SFLD" id="SFLDG01258">
    <property type="entry name" value="(chloro)muconate_cycloisomeras"/>
    <property type="match status" value="1"/>
</dbReference>
<evidence type="ECO:0000313" key="11">
    <source>
        <dbReference type="Proteomes" id="UP000068382"/>
    </source>
</evidence>
<dbReference type="InterPro" id="IPR029017">
    <property type="entry name" value="Enolase-like_N"/>
</dbReference>
<dbReference type="Gene3D" id="3.30.390.10">
    <property type="entry name" value="Enolase-like, N-terminal domain"/>
    <property type="match status" value="1"/>
</dbReference>
<dbReference type="PROSITE" id="PS00909">
    <property type="entry name" value="MR_MLE_2"/>
    <property type="match status" value="1"/>
</dbReference>
<gene>
    <name evidence="10" type="primary">catB</name>
    <name evidence="10" type="ORF">TRIHO_09450</name>
</gene>
<keyword evidence="11" id="KW-1185">Reference proteome</keyword>
<evidence type="ECO:0000256" key="6">
    <source>
        <dbReference type="ARBA" id="ARBA00023211"/>
    </source>
</evidence>
<dbReference type="RefSeq" id="WP_068240842.1">
    <property type="nucleotide sequence ID" value="NZ_LPUY01000025.1"/>
</dbReference>
<dbReference type="Pfam" id="PF13378">
    <property type="entry name" value="MR_MLE_C"/>
    <property type="match status" value="1"/>
</dbReference>
<dbReference type="GO" id="GO:0018849">
    <property type="term" value="F:muconate cycloisomerase activity"/>
    <property type="evidence" value="ECO:0007669"/>
    <property type="project" value="UniProtKB-EC"/>
</dbReference>
<proteinExistence type="inferred from homology"/>
<dbReference type="EC" id="5.5.1.1" evidence="10"/>
<dbReference type="GO" id="GO:0006518">
    <property type="term" value="P:peptide metabolic process"/>
    <property type="evidence" value="ECO:0007669"/>
    <property type="project" value="UniProtKB-ARBA"/>
</dbReference>
<feature type="active site" description="Proton donor" evidence="8">
    <location>
        <position position="327"/>
    </location>
</feature>
<keyword evidence="7 10" id="KW-0413">Isomerase</keyword>
<dbReference type="Proteomes" id="UP000068382">
    <property type="component" value="Unassembled WGS sequence"/>
</dbReference>
<dbReference type="SUPFAM" id="SSF51604">
    <property type="entry name" value="Enolase C-terminal domain-like"/>
    <property type="match status" value="1"/>
</dbReference>
<dbReference type="InterPro" id="IPR018110">
    <property type="entry name" value="Mandel_Rmase/mucon_lact_enz_CS"/>
</dbReference>
<dbReference type="AlphaFoldDB" id="A0A132C0W2"/>
<keyword evidence="5" id="KW-0058">Aromatic hydrocarbons catabolism</keyword>
<feature type="domain" description="Mandelate racemase/muconate lactonizing enzyme C-terminal" evidence="9">
    <location>
        <begin position="147"/>
        <end position="245"/>
    </location>
</feature>
<accession>A0A132C0W2</accession>